<accession>A0ABV3RDN4</accession>
<evidence type="ECO:0000313" key="4">
    <source>
        <dbReference type="EMBL" id="MEW9855958.1"/>
    </source>
</evidence>
<reference evidence="4 5" key="1">
    <citation type="submission" date="2024-06" db="EMBL/GenBank/DDBJ databases">
        <title>Novosphingobium rhizovicinus M1R2S20.</title>
        <authorList>
            <person name="Sun J.-Q."/>
        </authorList>
    </citation>
    <scope>NUCLEOTIDE SEQUENCE [LARGE SCALE GENOMIC DNA]</scope>
    <source>
        <strain evidence="4 5">M1R2S20</strain>
    </source>
</reference>
<dbReference type="SUPFAM" id="SSF47384">
    <property type="entry name" value="Homodimeric domain of signal transducing histidine kinase"/>
    <property type="match status" value="1"/>
</dbReference>
<feature type="domain" description="Signal transduction histidine kinase dimerisation/phosphoacceptor" evidence="3">
    <location>
        <begin position="330"/>
        <end position="398"/>
    </location>
</feature>
<protein>
    <recommendedName>
        <fullName evidence="2">histidine kinase</fullName>
        <ecNumber evidence="2">2.7.13.3</ecNumber>
    </recommendedName>
</protein>
<evidence type="ECO:0000256" key="1">
    <source>
        <dbReference type="ARBA" id="ARBA00000085"/>
    </source>
</evidence>
<dbReference type="InterPro" id="IPR036097">
    <property type="entry name" value="HisK_dim/P_sf"/>
</dbReference>
<dbReference type="Gene3D" id="1.10.287.130">
    <property type="match status" value="1"/>
</dbReference>
<dbReference type="EMBL" id="JBFNXR010000048">
    <property type="protein sequence ID" value="MEW9855958.1"/>
    <property type="molecule type" value="Genomic_DNA"/>
</dbReference>
<sequence length="565" mass="60387">MHFDDRLATVLRQPVSGPAMARIQFRQLIDLLAQPVQDGPQGPVYAQAYARLDALANEIPAAERATILREPSTRLAAPGLVAHLADAEPEVASAAMAAADLREEEWLALVPTLPVRARGILRHRRESTPRVEALLERLGIADRALPPAAAAVPPERQGRPELVVVEGGASGRRSKEDKEDSGDGIGAIVQRIEAFRKARATHAEGRSAEAVSPSEPVSAASRAKVLALDFTTDAQGRINWADGPLAPGLIGYNLAVAPDESAAARIQSAMRERQPLTRVEVTLASAPALAGAWRLDALPRFSKPDGRFVGYAGRLRRMVAPSDQRDLSNTQADTMRQVLHELRTPANAIQVAAEIIQQQLYGAAPHEYRALAAAIAGDTAQILAGFDELDRLVKLEAGALTLTEGEADLARIVTETVARLRAWTSPRRSGFALATDFADQNATLIPLTIDHEEAARLVWRLLATLAGSTAPGEMLMLDLQTTAVNAVLTVDVPRSLMERMEGEPGAPQPFEPTRSLSAGMFGPSFTLRLAVAEAAGAGGRLTRLDSRLQLVLPCLTAQVAGHTHA</sequence>
<dbReference type="InterPro" id="IPR003661">
    <property type="entry name" value="HisK_dim/P_dom"/>
</dbReference>
<evidence type="ECO:0000256" key="2">
    <source>
        <dbReference type="ARBA" id="ARBA00012438"/>
    </source>
</evidence>
<dbReference type="SMART" id="SM00388">
    <property type="entry name" value="HisKA"/>
    <property type="match status" value="1"/>
</dbReference>
<gene>
    <name evidence="4" type="ORF">ABUH87_12495</name>
</gene>
<evidence type="ECO:0000313" key="5">
    <source>
        <dbReference type="Proteomes" id="UP001556118"/>
    </source>
</evidence>
<dbReference type="GO" id="GO:0016301">
    <property type="term" value="F:kinase activity"/>
    <property type="evidence" value="ECO:0007669"/>
    <property type="project" value="UniProtKB-KW"/>
</dbReference>
<name>A0ABV3RDN4_9SPHN</name>
<comment type="catalytic activity">
    <reaction evidence="1">
        <text>ATP + protein L-histidine = ADP + protein N-phospho-L-histidine.</text>
        <dbReference type="EC" id="2.7.13.3"/>
    </reaction>
</comment>
<dbReference type="Proteomes" id="UP001556118">
    <property type="component" value="Unassembled WGS sequence"/>
</dbReference>
<organism evidence="4 5">
    <name type="scientific">Novosphingobium rhizovicinum</name>
    <dbReference type="NCBI Taxonomy" id="3228928"/>
    <lineage>
        <taxon>Bacteria</taxon>
        <taxon>Pseudomonadati</taxon>
        <taxon>Pseudomonadota</taxon>
        <taxon>Alphaproteobacteria</taxon>
        <taxon>Sphingomonadales</taxon>
        <taxon>Sphingomonadaceae</taxon>
        <taxon>Novosphingobium</taxon>
    </lineage>
</organism>
<keyword evidence="5" id="KW-1185">Reference proteome</keyword>
<dbReference type="EC" id="2.7.13.3" evidence="2"/>
<keyword evidence="4" id="KW-0418">Kinase</keyword>
<dbReference type="RefSeq" id="WP_367774183.1">
    <property type="nucleotide sequence ID" value="NZ_JBFNXR010000048.1"/>
</dbReference>
<proteinExistence type="predicted"/>
<comment type="caution">
    <text evidence="4">The sequence shown here is derived from an EMBL/GenBank/DDBJ whole genome shotgun (WGS) entry which is preliminary data.</text>
</comment>
<keyword evidence="4" id="KW-0808">Transferase</keyword>
<evidence type="ECO:0000259" key="3">
    <source>
        <dbReference type="SMART" id="SM00388"/>
    </source>
</evidence>